<evidence type="ECO:0000313" key="2">
    <source>
        <dbReference type="Proteomes" id="UP000016922"/>
    </source>
</evidence>
<dbReference type="SUPFAM" id="SSF88697">
    <property type="entry name" value="PUA domain-like"/>
    <property type="match status" value="1"/>
</dbReference>
<sequence length="148" mass="16856">MTRETLRTDILISIYPNHVANMLTRQKTHEFRKYLIPPTVSRIWIYETAPVSAIRYCAVIEPGIQPGELPADDLEGLNNRIFNDGETLKPGGSGSRYAYRIAELYRLGSEVSLEELRERGWVKGAPQKYNFALGEMVLELSPGLIREF</sequence>
<dbReference type="AlphaFoldDB" id="S3DHF0"/>
<dbReference type="EMBL" id="KE145352">
    <property type="protein sequence ID" value="EPE37125.1"/>
    <property type="molecule type" value="Genomic_DNA"/>
</dbReference>
<keyword evidence="2" id="KW-1185">Reference proteome</keyword>
<dbReference type="OMA" id="YVVCISH"/>
<dbReference type="InterPro" id="IPR015947">
    <property type="entry name" value="PUA-like_sf"/>
</dbReference>
<organism evidence="1 2">
    <name type="scientific">Glarea lozoyensis (strain ATCC 20868 / MF5171)</name>
    <dbReference type="NCBI Taxonomy" id="1116229"/>
    <lineage>
        <taxon>Eukaryota</taxon>
        <taxon>Fungi</taxon>
        <taxon>Dikarya</taxon>
        <taxon>Ascomycota</taxon>
        <taxon>Pezizomycotina</taxon>
        <taxon>Leotiomycetes</taxon>
        <taxon>Helotiales</taxon>
        <taxon>Helotiaceae</taxon>
        <taxon>Glarea</taxon>
    </lineage>
</organism>
<dbReference type="HOGENOM" id="CLU_103806_2_0_1"/>
<name>S3DHF0_GLAL2</name>
<reference evidence="1 2" key="1">
    <citation type="journal article" date="2013" name="BMC Genomics">
        <title>Genomics-driven discovery of the pneumocandin biosynthetic gene cluster in the fungus Glarea lozoyensis.</title>
        <authorList>
            <person name="Chen L."/>
            <person name="Yue Q."/>
            <person name="Zhang X."/>
            <person name="Xiang M."/>
            <person name="Wang C."/>
            <person name="Li S."/>
            <person name="Che Y."/>
            <person name="Ortiz-Lopez F.J."/>
            <person name="Bills G.F."/>
            <person name="Liu X."/>
            <person name="An Z."/>
        </authorList>
    </citation>
    <scope>NUCLEOTIDE SEQUENCE [LARGE SCALE GENOMIC DNA]</scope>
    <source>
        <strain evidence="2">ATCC 20868 / MF5171</strain>
    </source>
</reference>
<dbReference type="OrthoDB" id="2149705at2759"/>
<dbReference type="eggNOG" id="ENOG502SYX6">
    <property type="taxonomic scope" value="Eukaryota"/>
</dbReference>
<protein>
    <recommendedName>
        <fullName evidence="3">PUA</fullName>
    </recommendedName>
</protein>
<accession>S3DHF0</accession>
<dbReference type="Proteomes" id="UP000016922">
    <property type="component" value="Unassembled WGS sequence"/>
</dbReference>
<evidence type="ECO:0000313" key="1">
    <source>
        <dbReference type="EMBL" id="EPE37125.1"/>
    </source>
</evidence>
<dbReference type="GeneID" id="19468336"/>
<proteinExistence type="predicted"/>
<evidence type="ECO:0008006" key="3">
    <source>
        <dbReference type="Google" id="ProtNLM"/>
    </source>
</evidence>
<dbReference type="RefSeq" id="XP_008076440.1">
    <property type="nucleotide sequence ID" value="XM_008078249.1"/>
</dbReference>
<dbReference type="KEGG" id="glz:GLAREA_09288"/>
<gene>
    <name evidence="1" type="ORF">GLAREA_09288</name>
</gene>